<proteinExistence type="predicted"/>
<dbReference type="AlphaFoldDB" id="F2G893"/>
<dbReference type="HOGENOM" id="CLU_2244275_0_0_6"/>
<accession>F2G893</accession>
<evidence type="ECO:0000256" key="1">
    <source>
        <dbReference type="SAM" id="Phobius"/>
    </source>
</evidence>
<organism evidence="2 3">
    <name type="scientific">Alteromonas mediterranea (strain DSM 17117 / CIP 110805 / LMG 28347 / Deep ecotype)</name>
    <dbReference type="NCBI Taxonomy" id="1774373"/>
    <lineage>
        <taxon>Bacteria</taxon>
        <taxon>Pseudomonadati</taxon>
        <taxon>Pseudomonadota</taxon>
        <taxon>Gammaproteobacteria</taxon>
        <taxon>Alteromonadales</taxon>
        <taxon>Alteromonadaceae</taxon>
        <taxon>Alteromonas/Salinimonas group</taxon>
        <taxon>Alteromonas</taxon>
    </lineage>
</organism>
<keyword evidence="3" id="KW-1185">Reference proteome</keyword>
<reference evidence="2 3" key="2">
    <citation type="journal article" date="2015" name="Antonie Van Leeuwenhoek">
        <title>Ecophysiological diversity of a novel member of the genus Alteromonas, and description of Alteromonas mediterranea sp. nov.</title>
        <authorList>
            <person name="Ivanova E.P."/>
            <person name="Lopez-Perez M."/>
            <person name="Zabalos M."/>
            <person name="Nguyen S.H."/>
            <person name="Webb H.K."/>
            <person name="Ryan J."/>
            <person name="Lagutin K."/>
            <person name="Vyssotski M."/>
            <person name="Crawford R.J."/>
            <person name="Rodriguez-Valera F."/>
        </authorList>
    </citation>
    <scope>NUCLEOTIDE SEQUENCE [LARGE SCALE GENOMIC DNA]</scope>
    <source>
        <strain evidence="3">DSM 17117 / CIP 110805 / LMG 28347 / Deep ecotype</strain>
    </source>
</reference>
<dbReference type="EMBL" id="CP001103">
    <property type="protein sequence ID" value="AEA96794.1"/>
    <property type="molecule type" value="Genomic_DNA"/>
</dbReference>
<keyword evidence="1" id="KW-1133">Transmembrane helix</keyword>
<evidence type="ECO:0000313" key="2">
    <source>
        <dbReference type="EMBL" id="AEA96794.1"/>
    </source>
</evidence>
<keyword evidence="1" id="KW-0472">Membrane</keyword>
<gene>
    <name evidence="2" type="ordered locus">MADE_1003230</name>
</gene>
<name>F2G893_ALTMD</name>
<protein>
    <submittedName>
        <fullName evidence="2">Uncharacterized protein</fullName>
    </submittedName>
</protein>
<dbReference type="Proteomes" id="UP000001870">
    <property type="component" value="Chromosome"/>
</dbReference>
<dbReference type="KEGG" id="amc:MADE_1003230"/>
<keyword evidence="1" id="KW-0812">Transmembrane</keyword>
<sequence>MKSKTIVKYSIISITFLIGLYLFVDQIFIRGRLIETYQGEVISVWDNTNISGRNKSNIYQASVRLNNGNIVNIVCQRSCIVGQKLKVEKFMPLIGWTENYYSGT</sequence>
<evidence type="ECO:0000313" key="3">
    <source>
        <dbReference type="Proteomes" id="UP000001870"/>
    </source>
</evidence>
<feature type="transmembrane region" description="Helical" evidence="1">
    <location>
        <begin position="6"/>
        <end position="24"/>
    </location>
</feature>
<reference evidence="2 3" key="1">
    <citation type="journal article" date="2008" name="ISME J.">
        <title>Comparative genomics of two ecotypes of the marine planktonic copiotroph Alteromonas macleodii suggests alternative lifestyles associated with different kinds of particulate organic matter.</title>
        <authorList>
            <person name="Ivars-Martinez E."/>
            <person name="Martin-Cuadrado A.B."/>
            <person name="D'Auria G."/>
            <person name="Mira A."/>
            <person name="Ferriera S."/>
            <person name="Johnson J."/>
            <person name="Friedman R."/>
            <person name="Rodriguez-Valera F."/>
        </authorList>
    </citation>
    <scope>NUCLEOTIDE SEQUENCE [LARGE SCALE GENOMIC DNA]</scope>
    <source>
        <strain evidence="3">DSM 17117 / CIP 110805 / LMG 28347 / Deep ecotype</strain>
    </source>
</reference>